<dbReference type="EMBL" id="HBUF01352262">
    <property type="protein sequence ID" value="CAG6714807.1"/>
    <property type="molecule type" value="Transcribed_RNA"/>
</dbReference>
<organism evidence="1">
    <name type="scientific">Cacopsylla melanoneura</name>
    <dbReference type="NCBI Taxonomy" id="428564"/>
    <lineage>
        <taxon>Eukaryota</taxon>
        <taxon>Metazoa</taxon>
        <taxon>Ecdysozoa</taxon>
        <taxon>Arthropoda</taxon>
        <taxon>Hexapoda</taxon>
        <taxon>Insecta</taxon>
        <taxon>Pterygota</taxon>
        <taxon>Neoptera</taxon>
        <taxon>Paraneoptera</taxon>
        <taxon>Hemiptera</taxon>
        <taxon>Sternorrhyncha</taxon>
        <taxon>Psylloidea</taxon>
        <taxon>Psyllidae</taxon>
        <taxon>Psyllinae</taxon>
        <taxon>Cacopsylla</taxon>
    </lineage>
</organism>
<name>A0A8D8V541_9HEMI</name>
<dbReference type="EMBL" id="HBUF01352264">
    <property type="protein sequence ID" value="CAG6714813.1"/>
    <property type="molecule type" value="Transcribed_RNA"/>
</dbReference>
<dbReference type="AlphaFoldDB" id="A0A8D8V541"/>
<proteinExistence type="predicted"/>
<dbReference type="EMBL" id="HBUF01352265">
    <property type="protein sequence ID" value="CAG6714816.1"/>
    <property type="molecule type" value="Transcribed_RNA"/>
</dbReference>
<dbReference type="EMBL" id="HBUF01352263">
    <property type="protein sequence ID" value="CAG6714810.1"/>
    <property type="molecule type" value="Transcribed_RNA"/>
</dbReference>
<protein>
    <submittedName>
        <fullName evidence="1">Uncharacterized protein</fullName>
    </submittedName>
</protein>
<evidence type="ECO:0000313" key="1">
    <source>
        <dbReference type="EMBL" id="CAG6714807.1"/>
    </source>
</evidence>
<reference evidence="1" key="1">
    <citation type="submission" date="2021-05" db="EMBL/GenBank/DDBJ databases">
        <authorList>
            <person name="Alioto T."/>
            <person name="Alioto T."/>
            <person name="Gomez Garrido J."/>
        </authorList>
    </citation>
    <scope>NUCLEOTIDE SEQUENCE</scope>
</reference>
<sequence>MKTQAKENPISFVSRNLFAFQDFMVIWPYEIKFGPMISCRSATWQHCESKSADKNIVLFISISTLTRLKTFKKIGIFHSAAFFRRFSSVFRLFFSFYPCFLIASV</sequence>
<accession>A0A8D8V541</accession>